<protein>
    <submittedName>
        <fullName evidence="1">N-acyl-D-glucosamine 2-epimerase</fullName>
    </submittedName>
</protein>
<evidence type="ECO:0000313" key="2">
    <source>
        <dbReference type="Proteomes" id="UP001469365"/>
    </source>
</evidence>
<organism evidence="1 2">
    <name type="scientific">Paenibacillus filicis</name>
    <dbReference type="NCBI Taxonomy" id="669464"/>
    <lineage>
        <taxon>Bacteria</taxon>
        <taxon>Bacillati</taxon>
        <taxon>Bacillota</taxon>
        <taxon>Bacilli</taxon>
        <taxon>Bacillales</taxon>
        <taxon>Paenibacillaceae</taxon>
        <taxon>Paenibacillus</taxon>
    </lineage>
</organism>
<dbReference type="EMBL" id="JBBPCC010000006">
    <property type="protein sequence ID" value="MEK8128465.1"/>
    <property type="molecule type" value="Genomic_DNA"/>
</dbReference>
<keyword evidence="2" id="KW-1185">Reference proteome</keyword>
<gene>
    <name evidence="1" type="ORF">WMW72_11165</name>
</gene>
<dbReference type="Gene3D" id="3.20.20.80">
    <property type="entry name" value="Glycosidases"/>
    <property type="match status" value="1"/>
</dbReference>
<evidence type="ECO:0000313" key="1">
    <source>
        <dbReference type="EMBL" id="MEK8128465.1"/>
    </source>
</evidence>
<dbReference type="Proteomes" id="UP001469365">
    <property type="component" value="Unassembled WGS sequence"/>
</dbReference>
<reference evidence="1 2" key="1">
    <citation type="submission" date="2024-04" db="EMBL/GenBank/DDBJ databases">
        <title>draft genome sequnece of Paenibacillus filicis.</title>
        <authorList>
            <person name="Kim D.-U."/>
        </authorList>
    </citation>
    <scope>NUCLEOTIDE SEQUENCE [LARGE SCALE GENOMIC DNA]</scope>
    <source>
        <strain evidence="1 2">KACC14197</strain>
    </source>
</reference>
<name>A0ABU9DHX0_9BACL</name>
<accession>A0ABU9DHX0</accession>
<dbReference type="RefSeq" id="WP_341415545.1">
    <property type="nucleotide sequence ID" value="NZ_JBBPCC010000006.1"/>
</dbReference>
<proteinExistence type="predicted"/>
<comment type="caution">
    <text evidence="1">The sequence shown here is derived from an EMBL/GenBank/DDBJ whole genome shotgun (WGS) entry which is preliminary data.</text>
</comment>
<sequence>MHSPLSAQATIQIDPTFSYYTDRSAHSVAAELAQAGYTAVRYFVTDESQVDGKLVHALRHRGLDVWAMVLGNGSYTSAPLPSGWEAWQMELVKPVNDGYLRLSPFHPGYVAWKKTSLTRLISRFPFTGVEVAECYFPEWNGLSSGVYGDIGPQAQAAFRSFGGSQLPEFRLTSSPRYYKKDPVRYALWVECRVDAVNRFVHELINGAGGVRDARPDIRVATWSVAVNAGPDAADIVRELQGLDAVAMIRLVQPDAHVLQTHWPDWMRSRLPADYTRRYEPFASPIRHAFPSLPLGLQTDSGSLKRMRRSSAWLQDFATEAGRLGYSFWTAYEYSIGRWMYDEPPLPLRAVRLSSDRLRVEFNKRIDEASAEKASYFIVEGRDREAYGSPPDLRTASARLFTPRQAASAGQQIVPPKVETDGQLLELQSDAWPAGEFDLGLDGIRDTPERWLLKGMASHTTPPGYRVRVPGWIG</sequence>